<gene>
    <name evidence="1" type="ORF">HMPREF9453_00127</name>
</gene>
<dbReference type="InterPro" id="IPR021377">
    <property type="entry name" value="DUF3006"/>
</dbReference>
<name>H1CXN9_9FIRM</name>
<dbReference type="Pfam" id="PF11213">
    <property type="entry name" value="DUF3006"/>
    <property type="match status" value="1"/>
</dbReference>
<reference evidence="1 2" key="1">
    <citation type="submission" date="2011-11" db="EMBL/GenBank/DDBJ databases">
        <title>The Genome Sequence of Dialister succinatiphilus YIT 11850.</title>
        <authorList>
            <consortium name="The Broad Institute Genome Sequencing Platform"/>
            <person name="Earl A."/>
            <person name="Ward D."/>
            <person name="Feldgarden M."/>
            <person name="Gevers D."/>
            <person name="Morotomi M."/>
            <person name="Young S.K."/>
            <person name="Zeng Q."/>
            <person name="Gargeya S."/>
            <person name="Fitzgerald M."/>
            <person name="Haas B."/>
            <person name="Abouelleil A."/>
            <person name="Alvarado L."/>
            <person name="Arachchi H.M."/>
            <person name="Berlin A."/>
            <person name="Brown A."/>
            <person name="Chapman S.B."/>
            <person name="Dunbar C."/>
            <person name="Gearin G."/>
            <person name="Goldberg J."/>
            <person name="Griggs A."/>
            <person name="Gujja S."/>
            <person name="Heiman D."/>
            <person name="Howarth C."/>
            <person name="Lui A."/>
            <person name="MacDonald P.J.P."/>
            <person name="Montmayeur A."/>
            <person name="Murphy C."/>
            <person name="Neiman D."/>
            <person name="Pearson M."/>
            <person name="Priest M."/>
            <person name="Roberts A."/>
            <person name="Saif S."/>
            <person name="Shea T."/>
            <person name="Sisk P."/>
            <person name="Stolte C."/>
            <person name="Sykes S."/>
            <person name="Wortman J."/>
            <person name="Nusbaum C."/>
            <person name="Birren B."/>
        </authorList>
    </citation>
    <scope>NUCLEOTIDE SEQUENCE [LARGE SCALE GENOMIC DNA]</scope>
    <source>
        <strain evidence="1 2">YIT 11850</strain>
    </source>
</reference>
<dbReference type="PATRIC" id="fig|742743.3.peg.137"/>
<dbReference type="STRING" id="742743.HMPREF9453_00127"/>
<organism evidence="1 2">
    <name type="scientific">Dialister succinatiphilus YIT 11850</name>
    <dbReference type="NCBI Taxonomy" id="742743"/>
    <lineage>
        <taxon>Bacteria</taxon>
        <taxon>Bacillati</taxon>
        <taxon>Bacillota</taxon>
        <taxon>Negativicutes</taxon>
        <taxon>Veillonellales</taxon>
        <taxon>Veillonellaceae</taxon>
        <taxon>Dialister</taxon>
    </lineage>
</organism>
<accession>H1CXN9</accession>
<proteinExistence type="predicted"/>
<dbReference type="HOGENOM" id="CLU_2681800_0_0_9"/>
<evidence type="ECO:0000313" key="2">
    <source>
        <dbReference type="Proteomes" id="UP000003277"/>
    </source>
</evidence>
<comment type="caution">
    <text evidence="1">The sequence shown here is derived from an EMBL/GenBank/DDBJ whole genome shotgun (WGS) entry which is preliminary data.</text>
</comment>
<keyword evidence="2" id="KW-1185">Reference proteome</keyword>
<dbReference type="Gene3D" id="6.20.120.50">
    <property type="match status" value="1"/>
</dbReference>
<evidence type="ECO:0000313" key="1">
    <source>
        <dbReference type="EMBL" id="EHO64070.1"/>
    </source>
</evidence>
<dbReference type="AlphaFoldDB" id="H1CXN9"/>
<sequence length="74" mass="8440">MMKKEAIVDRIEGKKAVLITDDEETVILPAAWLPHIHEGMAVDMDFTENPEREKASMEEAEDLLAEIKRMNGEE</sequence>
<dbReference type="OrthoDB" id="9924872at2"/>
<evidence type="ECO:0008006" key="3">
    <source>
        <dbReference type="Google" id="ProtNLM"/>
    </source>
</evidence>
<dbReference type="Proteomes" id="UP000003277">
    <property type="component" value="Unassembled WGS sequence"/>
</dbReference>
<dbReference type="EMBL" id="ADLT01000001">
    <property type="protein sequence ID" value="EHO64070.1"/>
    <property type="molecule type" value="Genomic_DNA"/>
</dbReference>
<protein>
    <recommendedName>
        <fullName evidence="3">DUF3006 domain-containing protein</fullName>
    </recommendedName>
</protein>
<dbReference type="RefSeq" id="WP_008858633.1">
    <property type="nucleotide sequence ID" value="NZ_JH591187.1"/>
</dbReference>